<comment type="subunit">
    <text evidence="1">Homodimer.</text>
</comment>
<dbReference type="Pfam" id="PF01255">
    <property type="entry name" value="Prenyltransf"/>
    <property type="match status" value="1"/>
</dbReference>
<dbReference type="PANTHER" id="PTHR10291">
    <property type="entry name" value="DEHYDRODOLICHYL DIPHOSPHATE SYNTHASE FAMILY MEMBER"/>
    <property type="match status" value="1"/>
</dbReference>
<evidence type="ECO:0000313" key="2">
    <source>
        <dbReference type="EMBL" id="MBU5437673.1"/>
    </source>
</evidence>
<protein>
    <recommendedName>
        <fullName evidence="1">Isoprenyl transferase</fullName>
        <ecNumber evidence="1">2.5.1.-</ecNumber>
    </recommendedName>
</protein>
<dbReference type="NCBIfam" id="TIGR00055">
    <property type="entry name" value="uppS"/>
    <property type="match status" value="1"/>
</dbReference>
<dbReference type="InterPro" id="IPR001441">
    <property type="entry name" value="UPP_synth-like"/>
</dbReference>
<keyword evidence="1" id="KW-0479">Metal-binding</keyword>
<feature type="binding site" evidence="1">
    <location>
        <begin position="74"/>
        <end position="76"/>
    </location>
    <ligand>
        <name>substrate</name>
    </ligand>
</feature>
<dbReference type="PANTHER" id="PTHR10291:SF0">
    <property type="entry name" value="DEHYDRODOLICHYL DIPHOSPHATE SYNTHASE 2"/>
    <property type="match status" value="1"/>
</dbReference>
<feature type="binding site" evidence="1">
    <location>
        <position position="42"/>
    </location>
    <ligand>
        <name>substrate</name>
    </ligand>
</feature>
<organism evidence="2 3">
    <name type="scientific">Tissierella simiarum</name>
    <dbReference type="NCBI Taxonomy" id="2841534"/>
    <lineage>
        <taxon>Bacteria</taxon>
        <taxon>Bacillati</taxon>
        <taxon>Bacillota</taxon>
        <taxon>Tissierellia</taxon>
        <taxon>Tissierellales</taxon>
        <taxon>Tissierellaceae</taxon>
        <taxon>Tissierella</taxon>
    </lineage>
</organism>
<dbReference type="CDD" id="cd00475">
    <property type="entry name" value="Cis_IPPS"/>
    <property type="match status" value="1"/>
</dbReference>
<feature type="binding site" evidence="1">
    <location>
        <begin position="30"/>
        <end position="33"/>
    </location>
    <ligand>
        <name>substrate</name>
    </ligand>
</feature>
<feature type="active site" description="Proton acceptor" evidence="1">
    <location>
        <position position="77"/>
    </location>
</feature>
<dbReference type="InterPro" id="IPR018520">
    <property type="entry name" value="UPP_synth-like_CS"/>
</dbReference>
<comment type="cofactor">
    <cofactor evidence="1">
        <name>Mg(2+)</name>
        <dbReference type="ChEBI" id="CHEBI:18420"/>
    </cofactor>
    <text evidence="1">Binds 2 magnesium ions per subunit.</text>
</comment>
<name>A0ABS6E435_9FIRM</name>
<dbReference type="EMBL" id="JAHLPM010000004">
    <property type="protein sequence ID" value="MBU5437673.1"/>
    <property type="molecule type" value="Genomic_DNA"/>
</dbReference>
<dbReference type="PROSITE" id="PS01066">
    <property type="entry name" value="UPP_SYNTHASE"/>
    <property type="match status" value="1"/>
</dbReference>
<gene>
    <name evidence="2" type="ORF">KQI42_06625</name>
</gene>
<feature type="binding site" evidence="1">
    <location>
        <position position="80"/>
    </location>
    <ligand>
        <name>substrate</name>
    </ligand>
</feature>
<proteinExistence type="inferred from homology"/>
<feature type="binding site" evidence="1">
    <location>
        <position position="29"/>
    </location>
    <ligand>
        <name>Mg(2+)</name>
        <dbReference type="ChEBI" id="CHEBI:18420"/>
    </ligand>
</feature>
<evidence type="ECO:0000256" key="1">
    <source>
        <dbReference type="HAMAP-Rule" id="MF_01139"/>
    </source>
</evidence>
<comment type="caution">
    <text evidence="2">The sequence shown here is derived from an EMBL/GenBank/DDBJ whole genome shotgun (WGS) entry which is preliminary data.</text>
</comment>
<feature type="binding site" evidence="1">
    <location>
        <position position="78"/>
    </location>
    <ligand>
        <name>substrate</name>
    </ligand>
</feature>
<keyword evidence="3" id="KW-1185">Reference proteome</keyword>
<feature type="binding site" evidence="1">
    <location>
        <position position="216"/>
    </location>
    <ligand>
        <name>Mg(2+)</name>
        <dbReference type="ChEBI" id="CHEBI:18420"/>
    </ligand>
</feature>
<dbReference type="HAMAP" id="MF_01139">
    <property type="entry name" value="ISPT"/>
    <property type="match status" value="1"/>
</dbReference>
<dbReference type="NCBIfam" id="NF011405">
    <property type="entry name" value="PRK14830.1"/>
    <property type="match status" value="1"/>
</dbReference>
<dbReference type="GO" id="GO:0008834">
    <property type="term" value="F:ditrans,polycis-undecaprenyl-diphosphate synthase [(2E,6E)-farnesyl-diphosphate specific] activity"/>
    <property type="evidence" value="ECO:0007669"/>
    <property type="project" value="UniProtKB-EC"/>
</dbReference>
<sequence>MGNQELSIEELKNEIDIKKLPKHIAIIMDGNGRWAKKRFLPRNAGHQEGMERVVEIVEVAADLGIEYLSLYAFSTENWKRPMEEIEGLMKILVFYIKRELDKLHKNNIKIQIMGDISKLPTKPREEVLRAVEKTKNNTRMILNIGLNYGGRDEIIYGIKNILKDIELGKMDIEELNPNSFSNYLYTKGQPDPDLLIRPSGELRLSNFMLYQIAYAEFWFSDINWPDFKEKQFYQAILDYQKRNRRFGGI</sequence>
<comment type="similarity">
    <text evidence="1">Belongs to the UPP synthase family.</text>
</comment>
<keyword evidence="1" id="KW-0460">Magnesium</keyword>
<reference evidence="2 3" key="1">
    <citation type="submission" date="2021-06" db="EMBL/GenBank/DDBJ databases">
        <authorList>
            <person name="Sun Q."/>
            <person name="Li D."/>
        </authorList>
    </citation>
    <scope>NUCLEOTIDE SEQUENCE [LARGE SCALE GENOMIC DNA]</scope>
    <source>
        <strain evidence="2 3">MSJ-40</strain>
    </source>
</reference>
<comment type="function">
    <text evidence="1">Catalyzes the condensation of isopentenyl diphosphate (IPP) with allylic pyrophosphates generating different type of terpenoids.</text>
</comment>
<evidence type="ECO:0000313" key="3">
    <source>
        <dbReference type="Proteomes" id="UP000749471"/>
    </source>
</evidence>
<feature type="binding site" evidence="1">
    <location>
        <begin position="203"/>
        <end position="205"/>
    </location>
    <ligand>
        <name>substrate</name>
    </ligand>
</feature>
<dbReference type="EC" id="2.5.1.-" evidence="1"/>
<feature type="binding site" evidence="1">
    <location>
        <position position="46"/>
    </location>
    <ligand>
        <name>substrate</name>
    </ligand>
</feature>
<accession>A0ABS6E435</accession>
<feature type="active site" evidence="1">
    <location>
        <position position="29"/>
    </location>
</feature>
<dbReference type="RefSeq" id="WP_216518002.1">
    <property type="nucleotide sequence ID" value="NZ_JAHLPM010000004.1"/>
</dbReference>
<feature type="binding site" evidence="1">
    <location>
        <position position="34"/>
    </location>
    <ligand>
        <name>substrate</name>
    </ligand>
</feature>
<feature type="binding site" evidence="1">
    <location>
        <position position="197"/>
    </location>
    <ligand>
        <name>substrate</name>
    </ligand>
</feature>
<dbReference type="Proteomes" id="UP000749471">
    <property type="component" value="Unassembled WGS sequence"/>
</dbReference>
<keyword evidence="1 2" id="KW-0808">Transferase</keyword>